<dbReference type="InterPro" id="IPR046959">
    <property type="entry name" value="PRK1-6/SRF4-like"/>
</dbReference>
<comment type="subcellular location">
    <subcellularLocation>
        <location evidence="1">Membrane</location>
    </subcellularLocation>
</comment>
<name>A0A8T2V0Q2_CERRI</name>
<keyword evidence="5" id="KW-0677">Repeat</keyword>
<evidence type="ECO:0000256" key="5">
    <source>
        <dbReference type="ARBA" id="ARBA00022737"/>
    </source>
</evidence>
<dbReference type="PANTHER" id="PTHR48007">
    <property type="entry name" value="LEUCINE-RICH REPEAT RECEPTOR-LIKE PROTEIN KINASE PXC1"/>
    <property type="match status" value="1"/>
</dbReference>
<keyword evidence="4 12" id="KW-0732">Signal</keyword>
<feature type="region of interest" description="Disordered" evidence="10">
    <location>
        <begin position="247"/>
        <end position="278"/>
    </location>
</feature>
<proteinExistence type="predicted"/>
<dbReference type="GO" id="GO:0016020">
    <property type="term" value="C:membrane"/>
    <property type="evidence" value="ECO:0007669"/>
    <property type="project" value="UniProtKB-SubCell"/>
</dbReference>
<evidence type="ECO:0000256" key="7">
    <source>
        <dbReference type="ARBA" id="ARBA00022840"/>
    </source>
</evidence>
<feature type="domain" description="Protein kinase" evidence="13">
    <location>
        <begin position="379"/>
        <end position="661"/>
    </location>
</feature>
<evidence type="ECO:0000256" key="4">
    <source>
        <dbReference type="ARBA" id="ARBA00022729"/>
    </source>
</evidence>
<dbReference type="InterPro" id="IPR000719">
    <property type="entry name" value="Prot_kinase_dom"/>
</dbReference>
<feature type="compositionally biased region" description="Pro residues" evidence="10">
    <location>
        <begin position="256"/>
        <end position="266"/>
    </location>
</feature>
<keyword evidence="7" id="KW-0067">ATP-binding</keyword>
<evidence type="ECO:0000256" key="8">
    <source>
        <dbReference type="ARBA" id="ARBA00022989"/>
    </source>
</evidence>
<dbReference type="InterPro" id="IPR011009">
    <property type="entry name" value="Kinase-like_dom_sf"/>
</dbReference>
<dbReference type="InterPro" id="IPR001611">
    <property type="entry name" value="Leu-rich_rpt"/>
</dbReference>
<feature type="compositionally biased region" description="Basic and acidic residues" evidence="10">
    <location>
        <begin position="326"/>
        <end position="338"/>
    </location>
</feature>
<dbReference type="AlphaFoldDB" id="A0A8T2V0Q2"/>
<feature type="transmembrane region" description="Helical" evidence="11">
    <location>
        <begin position="284"/>
        <end position="307"/>
    </location>
</feature>
<evidence type="ECO:0000313" key="15">
    <source>
        <dbReference type="Proteomes" id="UP000825935"/>
    </source>
</evidence>
<dbReference type="FunFam" id="3.80.10.10:FF:000234">
    <property type="entry name" value="Probable inactive receptor kinase RLK902"/>
    <property type="match status" value="1"/>
</dbReference>
<reference evidence="14" key="1">
    <citation type="submission" date="2021-08" db="EMBL/GenBank/DDBJ databases">
        <title>WGS assembly of Ceratopteris richardii.</title>
        <authorList>
            <person name="Marchant D.B."/>
            <person name="Chen G."/>
            <person name="Jenkins J."/>
            <person name="Shu S."/>
            <person name="Leebens-Mack J."/>
            <person name="Grimwood J."/>
            <person name="Schmutz J."/>
            <person name="Soltis P."/>
            <person name="Soltis D."/>
            <person name="Chen Z.-H."/>
        </authorList>
    </citation>
    <scope>NUCLEOTIDE SEQUENCE</scope>
    <source>
        <strain evidence="14">Whitten #5841</strain>
        <tissue evidence="14">Leaf</tissue>
    </source>
</reference>
<dbReference type="Pfam" id="PF07714">
    <property type="entry name" value="PK_Tyr_Ser-Thr"/>
    <property type="match status" value="1"/>
</dbReference>
<organism evidence="14 15">
    <name type="scientific">Ceratopteris richardii</name>
    <name type="common">Triangle waterfern</name>
    <dbReference type="NCBI Taxonomy" id="49495"/>
    <lineage>
        <taxon>Eukaryota</taxon>
        <taxon>Viridiplantae</taxon>
        <taxon>Streptophyta</taxon>
        <taxon>Embryophyta</taxon>
        <taxon>Tracheophyta</taxon>
        <taxon>Polypodiopsida</taxon>
        <taxon>Polypodiidae</taxon>
        <taxon>Polypodiales</taxon>
        <taxon>Pteridineae</taxon>
        <taxon>Pteridaceae</taxon>
        <taxon>Parkerioideae</taxon>
        <taxon>Ceratopteris</taxon>
    </lineage>
</organism>
<dbReference type="EMBL" id="CM035408">
    <property type="protein sequence ID" value="KAH7440690.1"/>
    <property type="molecule type" value="Genomic_DNA"/>
</dbReference>
<dbReference type="PANTHER" id="PTHR48007:SF4">
    <property type="entry name" value="LEUCINE-RICH REPEAT RECEPTOR-LIKE PROTEIN KINASE PXC1"/>
    <property type="match status" value="1"/>
</dbReference>
<evidence type="ECO:0000256" key="10">
    <source>
        <dbReference type="SAM" id="MobiDB-lite"/>
    </source>
</evidence>
<dbReference type="Gene3D" id="3.30.200.20">
    <property type="entry name" value="Phosphorylase Kinase, domain 1"/>
    <property type="match status" value="1"/>
</dbReference>
<feature type="chain" id="PRO_5035933283" description="Protein kinase domain-containing protein" evidence="12">
    <location>
        <begin position="43"/>
        <end position="670"/>
    </location>
</feature>
<evidence type="ECO:0000256" key="2">
    <source>
        <dbReference type="ARBA" id="ARBA00022614"/>
    </source>
</evidence>
<keyword evidence="15" id="KW-1185">Reference proteome</keyword>
<dbReference type="GO" id="GO:0004672">
    <property type="term" value="F:protein kinase activity"/>
    <property type="evidence" value="ECO:0007669"/>
    <property type="project" value="InterPro"/>
</dbReference>
<comment type="caution">
    <text evidence="14">The sequence shown here is derived from an EMBL/GenBank/DDBJ whole genome shotgun (WGS) entry which is preliminary data.</text>
</comment>
<gene>
    <name evidence="14" type="ORF">KP509_03G006000</name>
</gene>
<evidence type="ECO:0000256" key="3">
    <source>
        <dbReference type="ARBA" id="ARBA00022692"/>
    </source>
</evidence>
<dbReference type="Pfam" id="PF08263">
    <property type="entry name" value="LRRNT_2"/>
    <property type="match status" value="1"/>
</dbReference>
<feature type="compositionally biased region" description="Low complexity" evidence="10">
    <location>
        <begin position="267"/>
        <end position="278"/>
    </location>
</feature>
<dbReference type="InterPro" id="IPR013210">
    <property type="entry name" value="LRR_N_plant-typ"/>
</dbReference>
<dbReference type="Pfam" id="PF00560">
    <property type="entry name" value="LRR_1"/>
    <property type="match status" value="3"/>
</dbReference>
<dbReference type="Proteomes" id="UP000825935">
    <property type="component" value="Chromosome 3"/>
</dbReference>
<dbReference type="SUPFAM" id="SSF52058">
    <property type="entry name" value="L domain-like"/>
    <property type="match status" value="1"/>
</dbReference>
<accession>A0A8T2V0Q2</accession>
<evidence type="ECO:0000256" key="12">
    <source>
        <dbReference type="SAM" id="SignalP"/>
    </source>
</evidence>
<dbReference type="GO" id="GO:0005524">
    <property type="term" value="F:ATP binding"/>
    <property type="evidence" value="ECO:0007669"/>
    <property type="project" value="UniProtKB-KW"/>
</dbReference>
<dbReference type="InterPro" id="IPR032675">
    <property type="entry name" value="LRR_dom_sf"/>
</dbReference>
<dbReference type="InterPro" id="IPR001245">
    <property type="entry name" value="Ser-Thr/Tyr_kinase_cat_dom"/>
</dbReference>
<sequence>MPSCMAWIIPSSTPMTLSTDSRIAFLCCVSFFLLLVQQVAHADLTGDAQALLAFKGNVTHGANLAAWNSSNTNGVCTWKGVTCSSGNSQRVVELRLPGSSLVGSIPEQTLGNLDALQVLSLRKNKLSGTFPSDLARCVALAEVNLKGNSFSGALLFDFSAWPSLQKLDLSSNNFSGQIPSSLSNLALLDSLLLEDNLFSGSIPSINSTHLRSFNVSNNRLNGSIPRSLSHFETEVFSGNPQLCGSPLAECQSTGGAPPPSSPPISSLPPGSSPGDGSSGLPTGAVVGIILGCMAILIIFASICLLFFTRKNEKQAAVEGPYAEGRSGFESKTKDDAVVSRKTSGRSGTNEGGSVTININNKLTFVGNAKQAFDLDDLLRASAEVLGKGTLGTSYRATVDEGVSVCVKRFREVDAERQYTCKHIEMLGSLQHPNLVPLRAYFFAVRGKLLVSDYMPKGSLSSLLHGNKREVREPLDWQSRLAIAEGTAKGLVFLHSKKVVHGNVKSSNVVMDADMEARLTDYSMIQLVPLKGDEGATLRPSAYTPPESREDPRKVTYKGDVYSFGVLLLELVTGRSPNSGSLTQGGSKIDRLVEWVRSHFPHDSERVLDPRLSTVDNLEKVQDDMVSLLQIAIPCISSAPDKRPHMVEIVSSIGNLRKPPEFTDIDFSEAD</sequence>
<dbReference type="OMA" id="TICTTWE"/>
<dbReference type="Gene3D" id="3.80.10.10">
    <property type="entry name" value="Ribonuclease Inhibitor"/>
    <property type="match status" value="2"/>
</dbReference>
<keyword evidence="2" id="KW-0433">Leucine-rich repeat</keyword>
<evidence type="ECO:0000256" key="1">
    <source>
        <dbReference type="ARBA" id="ARBA00004370"/>
    </source>
</evidence>
<feature type="region of interest" description="Disordered" evidence="10">
    <location>
        <begin position="319"/>
        <end position="352"/>
    </location>
</feature>
<dbReference type="Gene3D" id="1.10.510.10">
    <property type="entry name" value="Transferase(Phosphotransferase) domain 1"/>
    <property type="match status" value="1"/>
</dbReference>
<evidence type="ECO:0000313" key="14">
    <source>
        <dbReference type="EMBL" id="KAH7440690.1"/>
    </source>
</evidence>
<keyword evidence="3 11" id="KW-0812">Transmembrane</keyword>
<keyword evidence="9 11" id="KW-0472">Membrane</keyword>
<dbReference type="OrthoDB" id="1890790at2759"/>
<evidence type="ECO:0000259" key="13">
    <source>
        <dbReference type="PROSITE" id="PS50011"/>
    </source>
</evidence>
<evidence type="ECO:0000256" key="11">
    <source>
        <dbReference type="SAM" id="Phobius"/>
    </source>
</evidence>
<feature type="signal peptide" evidence="12">
    <location>
        <begin position="1"/>
        <end position="42"/>
    </location>
</feature>
<keyword evidence="6" id="KW-0547">Nucleotide-binding</keyword>
<dbReference type="SUPFAM" id="SSF56112">
    <property type="entry name" value="Protein kinase-like (PK-like)"/>
    <property type="match status" value="1"/>
</dbReference>
<protein>
    <recommendedName>
        <fullName evidence="13">Protein kinase domain-containing protein</fullName>
    </recommendedName>
</protein>
<keyword evidence="8 11" id="KW-1133">Transmembrane helix</keyword>
<dbReference type="PROSITE" id="PS50011">
    <property type="entry name" value="PROTEIN_KINASE_DOM"/>
    <property type="match status" value="1"/>
</dbReference>
<evidence type="ECO:0000256" key="9">
    <source>
        <dbReference type="ARBA" id="ARBA00023136"/>
    </source>
</evidence>
<evidence type="ECO:0000256" key="6">
    <source>
        <dbReference type="ARBA" id="ARBA00022741"/>
    </source>
</evidence>
<feature type="compositionally biased region" description="Polar residues" evidence="10">
    <location>
        <begin position="340"/>
        <end position="352"/>
    </location>
</feature>